<evidence type="ECO:0000313" key="2">
    <source>
        <dbReference type="Proteomes" id="UP000023152"/>
    </source>
</evidence>
<name>X6LGY3_RETFI</name>
<keyword evidence="2" id="KW-1185">Reference proteome</keyword>
<accession>X6LGY3</accession>
<gene>
    <name evidence="1" type="ORF">RFI_36799</name>
</gene>
<organism evidence="1 2">
    <name type="scientific">Reticulomyxa filosa</name>
    <dbReference type="NCBI Taxonomy" id="46433"/>
    <lineage>
        <taxon>Eukaryota</taxon>
        <taxon>Sar</taxon>
        <taxon>Rhizaria</taxon>
        <taxon>Retaria</taxon>
        <taxon>Foraminifera</taxon>
        <taxon>Monothalamids</taxon>
        <taxon>Reticulomyxidae</taxon>
        <taxon>Reticulomyxa</taxon>
    </lineage>
</organism>
<dbReference type="EMBL" id="ASPP01040430">
    <property type="protein sequence ID" value="ETO00641.1"/>
    <property type="molecule type" value="Genomic_DNA"/>
</dbReference>
<sequence>NNVKDSISLLDTTIKTNICDGKTFLHCCIADRKKQQQTTSWFEYFHLSFDKDIAARAYSTFDSNKTFTFFIKRSVCWICHDNPQFCQCDLAIK</sequence>
<comment type="caution">
    <text evidence="1">The sequence shown here is derived from an EMBL/GenBank/DDBJ whole genome shotgun (WGS) entry which is preliminary data.</text>
</comment>
<dbReference type="Proteomes" id="UP000023152">
    <property type="component" value="Unassembled WGS sequence"/>
</dbReference>
<proteinExistence type="predicted"/>
<evidence type="ECO:0000313" key="1">
    <source>
        <dbReference type="EMBL" id="ETO00641.1"/>
    </source>
</evidence>
<protein>
    <submittedName>
        <fullName evidence="1">Uncharacterized protein</fullName>
    </submittedName>
</protein>
<reference evidence="1 2" key="1">
    <citation type="journal article" date="2013" name="Curr. Biol.">
        <title>The Genome of the Foraminiferan Reticulomyxa filosa.</title>
        <authorList>
            <person name="Glockner G."/>
            <person name="Hulsmann N."/>
            <person name="Schleicher M."/>
            <person name="Noegel A.A."/>
            <person name="Eichinger L."/>
            <person name="Gallinger C."/>
            <person name="Pawlowski J."/>
            <person name="Sierra R."/>
            <person name="Euteneuer U."/>
            <person name="Pillet L."/>
            <person name="Moustafa A."/>
            <person name="Platzer M."/>
            <person name="Groth M."/>
            <person name="Szafranski K."/>
            <person name="Schliwa M."/>
        </authorList>
    </citation>
    <scope>NUCLEOTIDE SEQUENCE [LARGE SCALE GENOMIC DNA]</scope>
</reference>
<feature type="non-terminal residue" evidence="1">
    <location>
        <position position="1"/>
    </location>
</feature>
<dbReference type="AlphaFoldDB" id="X6LGY3"/>